<dbReference type="Proteomes" id="UP000078046">
    <property type="component" value="Unassembled WGS sequence"/>
</dbReference>
<keyword evidence="3" id="KW-1185">Reference proteome</keyword>
<gene>
    <name evidence="2" type="ORF">A3Q56_07414</name>
</gene>
<dbReference type="EMBL" id="LWCA01001561">
    <property type="protein sequence ID" value="OAF64874.1"/>
    <property type="molecule type" value="Genomic_DNA"/>
</dbReference>
<sequence length="95" mass="11046">MNEIKKQIIEKGLNMGNKWLQEENTKFAISAALTSLRMSIQLYGKLNIQLVYPYIILAGANIAQIIWIYIQNIDNFPIHMRCTMHLLIGKIEIER</sequence>
<protein>
    <submittedName>
        <fullName evidence="2">Uncharacterized protein</fullName>
    </submittedName>
</protein>
<feature type="non-terminal residue" evidence="2">
    <location>
        <position position="95"/>
    </location>
</feature>
<reference evidence="2 3" key="1">
    <citation type="submission" date="2016-04" db="EMBL/GenBank/DDBJ databases">
        <title>The genome of Intoshia linei affirms orthonectids as highly simplified spiralians.</title>
        <authorList>
            <person name="Mikhailov K.V."/>
            <person name="Slusarev G.S."/>
            <person name="Nikitin M.A."/>
            <person name="Logacheva M.D."/>
            <person name="Penin A."/>
            <person name="Aleoshin V."/>
            <person name="Panchin Y.V."/>
        </authorList>
    </citation>
    <scope>NUCLEOTIDE SEQUENCE [LARGE SCALE GENOMIC DNA]</scope>
    <source>
        <strain evidence="2">Intl2013</strain>
        <tissue evidence="2">Whole animal</tissue>
    </source>
</reference>
<name>A0A177AUH7_9BILA</name>
<evidence type="ECO:0000256" key="1">
    <source>
        <dbReference type="SAM" id="Phobius"/>
    </source>
</evidence>
<keyword evidence="1" id="KW-0812">Transmembrane</keyword>
<dbReference type="AlphaFoldDB" id="A0A177AUH7"/>
<accession>A0A177AUH7</accession>
<feature type="transmembrane region" description="Helical" evidence="1">
    <location>
        <begin position="51"/>
        <end position="70"/>
    </location>
</feature>
<keyword evidence="1" id="KW-1133">Transmembrane helix</keyword>
<proteinExistence type="predicted"/>
<comment type="caution">
    <text evidence="2">The sequence shown here is derived from an EMBL/GenBank/DDBJ whole genome shotgun (WGS) entry which is preliminary data.</text>
</comment>
<organism evidence="2 3">
    <name type="scientific">Intoshia linei</name>
    <dbReference type="NCBI Taxonomy" id="1819745"/>
    <lineage>
        <taxon>Eukaryota</taxon>
        <taxon>Metazoa</taxon>
        <taxon>Spiralia</taxon>
        <taxon>Lophotrochozoa</taxon>
        <taxon>Mesozoa</taxon>
        <taxon>Orthonectida</taxon>
        <taxon>Rhopaluridae</taxon>
        <taxon>Intoshia</taxon>
    </lineage>
</organism>
<keyword evidence="1" id="KW-0472">Membrane</keyword>
<evidence type="ECO:0000313" key="3">
    <source>
        <dbReference type="Proteomes" id="UP000078046"/>
    </source>
</evidence>
<evidence type="ECO:0000313" key="2">
    <source>
        <dbReference type="EMBL" id="OAF64874.1"/>
    </source>
</evidence>